<evidence type="ECO:0000256" key="3">
    <source>
        <dbReference type="SAM" id="Coils"/>
    </source>
</evidence>
<dbReference type="InterPro" id="IPR039008">
    <property type="entry name" value="IF_rod_dom"/>
</dbReference>
<dbReference type="EMBL" id="PPHD01084866">
    <property type="protein sequence ID" value="POI20338.1"/>
    <property type="molecule type" value="Genomic_DNA"/>
</dbReference>
<organism evidence="5 6">
    <name type="scientific">Bambusicola thoracicus</name>
    <name type="common">Chinese bamboo-partridge</name>
    <name type="synonym">Perdix thoracica</name>
    <dbReference type="NCBI Taxonomy" id="9083"/>
    <lineage>
        <taxon>Eukaryota</taxon>
        <taxon>Metazoa</taxon>
        <taxon>Chordata</taxon>
        <taxon>Craniata</taxon>
        <taxon>Vertebrata</taxon>
        <taxon>Euteleostomi</taxon>
        <taxon>Archelosauria</taxon>
        <taxon>Archosauria</taxon>
        <taxon>Dinosauria</taxon>
        <taxon>Saurischia</taxon>
        <taxon>Theropoda</taxon>
        <taxon>Coelurosauria</taxon>
        <taxon>Aves</taxon>
        <taxon>Neognathae</taxon>
        <taxon>Galloanserae</taxon>
        <taxon>Galliformes</taxon>
        <taxon>Phasianidae</taxon>
        <taxon>Perdicinae</taxon>
        <taxon>Bambusicola</taxon>
    </lineage>
</organism>
<dbReference type="PROSITE" id="PS51842">
    <property type="entry name" value="IF_ROD_2"/>
    <property type="match status" value="1"/>
</dbReference>
<dbReference type="Proteomes" id="UP000237246">
    <property type="component" value="Unassembled WGS sequence"/>
</dbReference>
<dbReference type="PRINTS" id="PR01248">
    <property type="entry name" value="TYPE1KERATIN"/>
</dbReference>
<feature type="coiled-coil region" evidence="3">
    <location>
        <begin position="52"/>
        <end position="79"/>
    </location>
</feature>
<gene>
    <name evidence="5" type="ORF">CIB84_015915</name>
</gene>
<dbReference type="GO" id="GO:0005882">
    <property type="term" value="C:intermediate filament"/>
    <property type="evidence" value="ECO:0007669"/>
    <property type="project" value="UniProtKB-KW"/>
</dbReference>
<proteinExistence type="predicted"/>
<evidence type="ECO:0000256" key="1">
    <source>
        <dbReference type="ARBA" id="ARBA00022754"/>
    </source>
</evidence>
<dbReference type="Pfam" id="PF00038">
    <property type="entry name" value="Filament"/>
    <property type="match status" value="1"/>
</dbReference>
<dbReference type="PANTHER" id="PTHR23239">
    <property type="entry name" value="INTERMEDIATE FILAMENT"/>
    <property type="match status" value="1"/>
</dbReference>
<dbReference type="AlphaFoldDB" id="A0A2P4S8B5"/>
<feature type="domain" description="IF rod" evidence="4">
    <location>
        <begin position="1"/>
        <end position="136"/>
    </location>
</feature>
<evidence type="ECO:0000256" key="2">
    <source>
        <dbReference type="ARBA" id="ARBA00023054"/>
    </source>
</evidence>
<accession>A0A2P4S8B5</accession>
<dbReference type="OrthoDB" id="8851579at2759"/>
<dbReference type="InterPro" id="IPR002957">
    <property type="entry name" value="Keratin_I"/>
</dbReference>
<evidence type="ECO:0000313" key="5">
    <source>
        <dbReference type="EMBL" id="POI20338.1"/>
    </source>
</evidence>
<keyword evidence="1" id="KW-0403">Intermediate filament</keyword>
<sequence>MLIRSAVSLTLLHHSRLAWPLSLGLELMTGYENEQPFRKAVEDEINSLYKVIDDANLTKMDLESQIESMKEELTLLSKTHEEDVKVLYKQLAGSQLEELDVPLGSGLDNILEKIRIHWERDIEKNRAEAGALLRTK</sequence>
<evidence type="ECO:0000313" key="6">
    <source>
        <dbReference type="Proteomes" id="UP000237246"/>
    </source>
</evidence>
<dbReference type="GO" id="GO:0045109">
    <property type="term" value="P:intermediate filament organization"/>
    <property type="evidence" value="ECO:0007669"/>
    <property type="project" value="TreeGrafter"/>
</dbReference>
<comment type="caution">
    <text evidence="5">The sequence shown here is derived from an EMBL/GenBank/DDBJ whole genome shotgun (WGS) entry which is preliminary data.</text>
</comment>
<protein>
    <recommendedName>
        <fullName evidence="4">IF rod domain-containing protein</fullName>
    </recommendedName>
</protein>
<dbReference type="GO" id="GO:0005198">
    <property type="term" value="F:structural molecule activity"/>
    <property type="evidence" value="ECO:0007669"/>
    <property type="project" value="InterPro"/>
</dbReference>
<keyword evidence="2 3" id="KW-0175">Coiled coil</keyword>
<name>A0A2P4S8B5_BAMTH</name>
<reference evidence="5 6" key="1">
    <citation type="submission" date="2018-01" db="EMBL/GenBank/DDBJ databases">
        <title>Comparison of the Chinese Bamboo Partridge and Red Junglefowl genome sequences highlights the importance of demography in genome evolution.</title>
        <authorList>
            <person name="Tiley G.P."/>
            <person name="Kimball R.T."/>
            <person name="Braun E.L."/>
            <person name="Burleigh J.G."/>
        </authorList>
    </citation>
    <scope>NUCLEOTIDE SEQUENCE [LARGE SCALE GENOMIC DNA]</scope>
    <source>
        <strain evidence="5">RTK389</strain>
        <tissue evidence="5">Blood</tissue>
    </source>
</reference>
<dbReference type="Gene3D" id="1.20.5.1160">
    <property type="entry name" value="Vasodilator-stimulated phosphoprotein"/>
    <property type="match status" value="1"/>
</dbReference>
<feature type="non-terminal residue" evidence="5">
    <location>
        <position position="136"/>
    </location>
</feature>
<keyword evidence="6" id="KW-1185">Reference proteome</keyword>
<evidence type="ECO:0000259" key="4">
    <source>
        <dbReference type="PROSITE" id="PS51842"/>
    </source>
</evidence>
<dbReference type="PANTHER" id="PTHR23239:SF32">
    <property type="entry name" value="PHAKININ"/>
    <property type="match status" value="1"/>
</dbReference>